<evidence type="ECO:0000313" key="2">
    <source>
        <dbReference type="Proteomes" id="UP000242682"/>
    </source>
</evidence>
<evidence type="ECO:0000313" key="1">
    <source>
        <dbReference type="EMBL" id="PSL40901.1"/>
    </source>
</evidence>
<protein>
    <submittedName>
        <fullName evidence="1">Uncharacterized protein</fullName>
    </submittedName>
</protein>
<proteinExistence type="predicted"/>
<organism evidence="1 2">
    <name type="scientific">Planomicrobium soli</name>
    <dbReference type="NCBI Taxonomy" id="1176648"/>
    <lineage>
        <taxon>Bacteria</taxon>
        <taxon>Bacillati</taxon>
        <taxon>Bacillota</taxon>
        <taxon>Bacilli</taxon>
        <taxon>Bacillales</taxon>
        <taxon>Caryophanaceae</taxon>
        <taxon>Planomicrobium</taxon>
    </lineage>
</organism>
<dbReference type="RefSeq" id="WP_106532413.1">
    <property type="nucleotide sequence ID" value="NZ_PYAT01000003.1"/>
</dbReference>
<reference evidence="1 2" key="1">
    <citation type="submission" date="2018-03" db="EMBL/GenBank/DDBJ databases">
        <title>Genomic Encyclopedia of Type Strains, Phase III (KMG-III): the genomes of soil and plant-associated and newly described type strains.</title>
        <authorList>
            <person name="Whitman W."/>
        </authorList>
    </citation>
    <scope>NUCLEOTIDE SEQUENCE [LARGE SCALE GENOMIC DNA]</scope>
    <source>
        <strain evidence="1 2">CGMCC 1.12259</strain>
    </source>
</reference>
<comment type="caution">
    <text evidence="1">The sequence shown here is derived from an EMBL/GenBank/DDBJ whole genome shotgun (WGS) entry which is preliminary data.</text>
</comment>
<dbReference type="OrthoDB" id="2893685at2"/>
<dbReference type="EMBL" id="PYAT01000003">
    <property type="protein sequence ID" value="PSL40901.1"/>
    <property type="molecule type" value="Genomic_DNA"/>
</dbReference>
<sequence length="104" mass="12154">MLIDLFIEASKEEKAARFLSSFIELAETHSMNAATIEFEEYWKIDDMYKIELRAGGLAKDQLQKFIYQIASKWLELPGELLASKTMEDCLIHLENLNMIIIYFE</sequence>
<name>A0A2P8H3V5_9BACL</name>
<keyword evidence="2" id="KW-1185">Reference proteome</keyword>
<dbReference type="Proteomes" id="UP000242682">
    <property type="component" value="Unassembled WGS sequence"/>
</dbReference>
<dbReference type="AlphaFoldDB" id="A0A2P8H3V5"/>
<gene>
    <name evidence="1" type="ORF">B0H99_10333</name>
</gene>
<accession>A0A2P8H3V5</accession>